<accession>W5JKQ5</accession>
<keyword evidence="3" id="KW-1185">Reference proteome</keyword>
<gene>
    <name evidence="1" type="ORF">AND_004389</name>
</gene>
<protein>
    <submittedName>
        <fullName evidence="1 2">Uncharacterized protein</fullName>
    </submittedName>
</protein>
<evidence type="ECO:0000313" key="1">
    <source>
        <dbReference type="EMBL" id="ETN63888.1"/>
    </source>
</evidence>
<proteinExistence type="predicted"/>
<reference evidence="2" key="4">
    <citation type="submission" date="2015-06" db="UniProtKB">
        <authorList>
            <consortium name="EnsemblMetazoa"/>
        </authorList>
    </citation>
    <scope>IDENTIFICATION</scope>
</reference>
<reference evidence="1 3" key="1">
    <citation type="journal article" date="2010" name="BMC Genomics">
        <title>Combination of measures distinguishes pre-miRNAs from other stem-loops in the genome of the newly sequenced Anopheles darlingi.</title>
        <authorList>
            <person name="Mendes N.D."/>
            <person name="Freitas A.T."/>
            <person name="Vasconcelos A.T."/>
            <person name="Sagot M.F."/>
        </authorList>
    </citation>
    <scope>NUCLEOTIDE SEQUENCE</scope>
</reference>
<dbReference type="Proteomes" id="UP000000673">
    <property type="component" value="Unassembled WGS sequence"/>
</dbReference>
<dbReference type="VEuPathDB" id="VectorBase:ADAC004389"/>
<reference evidence="1" key="3">
    <citation type="journal article" date="2013" name="Nucleic Acids Res.">
        <title>The genome of Anopheles darlingi, the main neotropical malaria vector.</title>
        <authorList>
            <person name="Marinotti O."/>
            <person name="Cerqueira G.C."/>
            <person name="de Almeida L.G."/>
            <person name="Ferro M.I."/>
            <person name="Loreto E.L."/>
            <person name="Zaha A."/>
            <person name="Teixeira S.M."/>
            <person name="Wespiser A.R."/>
            <person name="Almeida E Silva A."/>
            <person name="Schlindwein A.D."/>
            <person name="Pacheco A.C."/>
            <person name="Silva A.L."/>
            <person name="Graveley B.R."/>
            <person name="Walenz B.P."/>
            <person name="Lima Bde A."/>
            <person name="Ribeiro C.A."/>
            <person name="Nunes-Silva C.G."/>
            <person name="de Carvalho C.R."/>
            <person name="Soares C.M."/>
            <person name="de Menezes C.B."/>
            <person name="Matiolli C."/>
            <person name="Caffrey D."/>
            <person name="Araujo D.A."/>
            <person name="de Oliveira D.M."/>
            <person name="Golenbock D."/>
            <person name="Grisard E.C."/>
            <person name="Fantinatti-Garboggini F."/>
            <person name="de Carvalho F.M."/>
            <person name="Barcellos F.G."/>
            <person name="Prosdocimi F."/>
            <person name="May G."/>
            <person name="Azevedo Junior G.M."/>
            <person name="Guimaraes G.M."/>
            <person name="Goldman G.H."/>
            <person name="Padilha I.Q."/>
            <person name="Batista Jda S."/>
            <person name="Ferro J.A."/>
            <person name="Ribeiro J.M."/>
            <person name="Fietto J.L."/>
            <person name="Dabbas K.M."/>
            <person name="Cerdeira L."/>
            <person name="Agnez-Lima L.F."/>
            <person name="Brocchi M."/>
            <person name="de Carvalho M.O."/>
            <person name="Teixeira Mde M."/>
            <person name="Diniz Maia Mde M."/>
            <person name="Goldman M.H."/>
            <person name="Cruz Schneider M.P."/>
            <person name="Felipe M.S."/>
            <person name="Hungria M."/>
            <person name="Nicolas M.F."/>
            <person name="Pereira M."/>
            <person name="Montes M.A."/>
            <person name="Cantao M.E."/>
            <person name="Vincentz M."/>
            <person name="Rafael M.S."/>
            <person name="Silverman N."/>
            <person name="Stoco P.H."/>
            <person name="Souza R.C."/>
            <person name="Vicentini R."/>
            <person name="Gazzinelli R.T."/>
            <person name="Neves Rde O."/>
            <person name="Silva R."/>
            <person name="Astolfi-Filho S."/>
            <person name="Maciel T.E."/>
            <person name="Urmenyi T.P."/>
            <person name="Tadei W.P."/>
            <person name="Camargo E.P."/>
            <person name="de Vasconcelos A.T."/>
        </authorList>
    </citation>
    <scope>NUCLEOTIDE SEQUENCE</scope>
</reference>
<reference evidence="1" key="2">
    <citation type="submission" date="2010-05" db="EMBL/GenBank/DDBJ databases">
        <authorList>
            <person name="Almeida L.G."/>
            <person name="Nicolas M.F."/>
            <person name="Souza R.C."/>
            <person name="Vasconcelos A.T.R."/>
        </authorList>
    </citation>
    <scope>NUCLEOTIDE SEQUENCE</scope>
</reference>
<organism evidence="1">
    <name type="scientific">Anopheles darlingi</name>
    <name type="common">Mosquito</name>
    <dbReference type="NCBI Taxonomy" id="43151"/>
    <lineage>
        <taxon>Eukaryota</taxon>
        <taxon>Metazoa</taxon>
        <taxon>Ecdysozoa</taxon>
        <taxon>Arthropoda</taxon>
        <taxon>Hexapoda</taxon>
        <taxon>Insecta</taxon>
        <taxon>Pterygota</taxon>
        <taxon>Neoptera</taxon>
        <taxon>Endopterygota</taxon>
        <taxon>Diptera</taxon>
        <taxon>Nematocera</taxon>
        <taxon>Culicoidea</taxon>
        <taxon>Culicidae</taxon>
        <taxon>Anophelinae</taxon>
        <taxon>Anopheles</taxon>
    </lineage>
</organism>
<dbReference type="HOGENOM" id="CLU_2607965_0_0_1"/>
<evidence type="ECO:0000313" key="3">
    <source>
        <dbReference type="Proteomes" id="UP000000673"/>
    </source>
</evidence>
<sequence length="79" mass="8904">MPHTTGAFSCLRNFVAADRCDHSVTRVDKQRESYLDPAAVHGVGGLVRQRRSVGRAGFFHNQRQLPPLLLVILYLDEEN</sequence>
<dbReference type="EMBL" id="ADMH02001152">
    <property type="protein sequence ID" value="ETN63888.1"/>
    <property type="molecule type" value="Genomic_DNA"/>
</dbReference>
<name>W5JKQ5_ANODA</name>
<dbReference type="EnsemblMetazoa" id="ADAC004389-RA">
    <property type="protein sequence ID" value="ADAC004389-PA"/>
    <property type="gene ID" value="ADAC004389"/>
</dbReference>
<evidence type="ECO:0000313" key="2">
    <source>
        <dbReference type="EnsemblMetazoa" id="ADAC004389-PA"/>
    </source>
</evidence>
<dbReference type="AlphaFoldDB" id="W5JKQ5"/>